<keyword evidence="5" id="KW-1133">Transmembrane helix</keyword>
<evidence type="ECO:0000313" key="7">
    <source>
        <dbReference type="RefSeq" id="XP_013418923.1"/>
    </source>
</evidence>
<dbReference type="STRING" id="7574.A0A1S3K8G9"/>
<dbReference type="GeneID" id="106179741"/>
<name>A0A1S3K8G9_LINAN</name>
<protein>
    <recommendedName>
        <fullName evidence="5">UDP-glucuronosyltransferase</fullName>
        <ecNumber evidence="5">2.4.1.17</ecNumber>
    </recommendedName>
</protein>
<dbReference type="FunCoup" id="A0A1S3K8G9">
    <property type="interactions" value="678"/>
</dbReference>
<evidence type="ECO:0000256" key="4">
    <source>
        <dbReference type="RuleBase" id="RU003718"/>
    </source>
</evidence>
<sequence length="532" mass="60748">MKWTKHIIPLLCFFYYYQYAESAKFLGIIFPLKGQVIETQNLLLGLADRGHDVYLVIGEHAAAELPEDMVDSKVQLLTFKTRSEGVLAFENPDIQKTAFMAFFEDPIEKIIPRKRLASEFMLRKMILTEYTEDMLKDRKFHQRIEDLGIDMVILSNCFSLFPTAYLLPYKHNLRHITLSFAPLPISGVPRLPSVIPHPLSPFSDDMSFLQRTLNLLICELVDWIWSTPRIPDRYFTEYLPGKARKTPGDLILLSELFVVTEKSAVLDYPQLTLPNVILAGGLNTRPGKPLTRELQSFMDSHEEGVIVVSFGSWTTYLPTHVTKKMLEAFSKVMYGVIWRFTGTKPDQVPSNVKLLKWLPQNDLLAHPNTKLFISHCGNGGSYDALYHGIPILGFPFFYDQVYNGNRAHNKGMAKIMNIADFTSEELLNNIKDMIENPTYMTAAKKLSAIYRDQPVTSQQLTVSWIEHVLKHGGSYLRSPGAGMPWYQYYLVDVFIFLLCIVITVLILGIICCKCLCKLLSKKVKVLDKIKTN</sequence>
<dbReference type="OrthoDB" id="5835829at2759"/>
<dbReference type="RefSeq" id="XP_013418923.1">
    <property type="nucleotide sequence ID" value="XM_013563469.2"/>
</dbReference>
<keyword evidence="6" id="KW-1185">Reference proteome</keyword>
<evidence type="ECO:0000256" key="5">
    <source>
        <dbReference type="RuleBase" id="RU362059"/>
    </source>
</evidence>
<dbReference type="PANTHER" id="PTHR48043:SF145">
    <property type="entry name" value="FI06409P-RELATED"/>
    <property type="match status" value="1"/>
</dbReference>
<dbReference type="InterPro" id="IPR002213">
    <property type="entry name" value="UDP_glucos_trans"/>
</dbReference>
<dbReference type="PANTHER" id="PTHR48043">
    <property type="entry name" value="EG:EG0003.4 PROTEIN-RELATED"/>
    <property type="match status" value="1"/>
</dbReference>
<keyword evidence="2 4" id="KW-0328">Glycosyltransferase</keyword>
<keyword evidence="3 4" id="KW-0808">Transferase</keyword>
<organism evidence="6 7">
    <name type="scientific">Lingula anatina</name>
    <name type="common">Brachiopod</name>
    <name type="synonym">Lingula unguis</name>
    <dbReference type="NCBI Taxonomy" id="7574"/>
    <lineage>
        <taxon>Eukaryota</taxon>
        <taxon>Metazoa</taxon>
        <taxon>Spiralia</taxon>
        <taxon>Lophotrochozoa</taxon>
        <taxon>Brachiopoda</taxon>
        <taxon>Linguliformea</taxon>
        <taxon>Lingulata</taxon>
        <taxon>Lingulida</taxon>
        <taxon>Linguloidea</taxon>
        <taxon>Lingulidae</taxon>
        <taxon>Lingula</taxon>
    </lineage>
</organism>
<comment type="catalytic activity">
    <reaction evidence="5">
        <text>glucuronate acceptor + UDP-alpha-D-glucuronate = acceptor beta-D-glucuronoside + UDP + H(+)</text>
        <dbReference type="Rhea" id="RHEA:21032"/>
        <dbReference type="ChEBI" id="CHEBI:15378"/>
        <dbReference type="ChEBI" id="CHEBI:58052"/>
        <dbReference type="ChEBI" id="CHEBI:58223"/>
        <dbReference type="ChEBI" id="CHEBI:132367"/>
        <dbReference type="ChEBI" id="CHEBI:132368"/>
        <dbReference type="EC" id="2.4.1.17"/>
    </reaction>
</comment>
<evidence type="ECO:0000256" key="3">
    <source>
        <dbReference type="ARBA" id="ARBA00022679"/>
    </source>
</evidence>
<evidence type="ECO:0000256" key="2">
    <source>
        <dbReference type="ARBA" id="ARBA00022676"/>
    </source>
</evidence>
<dbReference type="SUPFAM" id="SSF53756">
    <property type="entry name" value="UDP-Glycosyltransferase/glycogen phosphorylase"/>
    <property type="match status" value="1"/>
</dbReference>
<comment type="similarity">
    <text evidence="1 4">Belongs to the UDP-glycosyltransferase family.</text>
</comment>
<dbReference type="PROSITE" id="PS00375">
    <property type="entry name" value="UDPGT"/>
    <property type="match status" value="1"/>
</dbReference>
<dbReference type="FunFam" id="3.40.50.2000:FF:000021">
    <property type="entry name" value="UDP-glucuronosyltransferase"/>
    <property type="match status" value="1"/>
</dbReference>
<dbReference type="Gene3D" id="3.40.50.2000">
    <property type="entry name" value="Glycogen Phosphorylase B"/>
    <property type="match status" value="2"/>
</dbReference>
<evidence type="ECO:0000313" key="6">
    <source>
        <dbReference type="Proteomes" id="UP000085678"/>
    </source>
</evidence>
<dbReference type="GO" id="GO:0015020">
    <property type="term" value="F:glucuronosyltransferase activity"/>
    <property type="evidence" value="ECO:0007669"/>
    <property type="project" value="UniProtKB-EC"/>
</dbReference>
<keyword evidence="5" id="KW-0472">Membrane</keyword>
<proteinExistence type="inferred from homology"/>
<gene>
    <name evidence="7" type="primary">LOC106179741</name>
</gene>
<feature type="transmembrane region" description="Helical" evidence="5">
    <location>
        <begin position="493"/>
        <end position="516"/>
    </location>
</feature>
<dbReference type="EC" id="2.4.1.17" evidence="5"/>
<accession>A0A1S3K8G9</accession>
<dbReference type="Proteomes" id="UP000085678">
    <property type="component" value="Unplaced"/>
</dbReference>
<dbReference type="InterPro" id="IPR050271">
    <property type="entry name" value="UDP-glycosyltransferase"/>
</dbReference>
<evidence type="ECO:0000256" key="1">
    <source>
        <dbReference type="ARBA" id="ARBA00009995"/>
    </source>
</evidence>
<dbReference type="AlphaFoldDB" id="A0A1S3K8G9"/>
<dbReference type="GO" id="GO:0016020">
    <property type="term" value="C:membrane"/>
    <property type="evidence" value="ECO:0007669"/>
    <property type="project" value="UniProtKB-SubCell"/>
</dbReference>
<dbReference type="InParanoid" id="A0A1S3K8G9"/>
<keyword evidence="5" id="KW-0812">Transmembrane</keyword>
<dbReference type="Pfam" id="PF00201">
    <property type="entry name" value="UDPGT"/>
    <property type="match status" value="1"/>
</dbReference>
<dbReference type="InterPro" id="IPR035595">
    <property type="entry name" value="UDP_glycos_trans_CS"/>
</dbReference>
<dbReference type="CDD" id="cd03784">
    <property type="entry name" value="GT1_Gtf-like"/>
    <property type="match status" value="1"/>
</dbReference>
<reference evidence="7" key="1">
    <citation type="submission" date="2025-08" db="UniProtKB">
        <authorList>
            <consortium name="RefSeq"/>
        </authorList>
    </citation>
    <scope>IDENTIFICATION</scope>
    <source>
        <tissue evidence="7">Gonads</tissue>
    </source>
</reference>
<dbReference type="KEGG" id="lak:106179741"/>
<comment type="subcellular location">
    <subcellularLocation>
        <location evidence="5">Membrane</location>
        <topology evidence="5">Single-pass membrane protein</topology>
    </subcellularLocation>
</comment>